<dbReference type="InterPro" id="IPR017947">
    <property type="entry name" value="AryldialkylPase_Zn-BS"/>
</dbReference>
<evidence type="ECO:0000256" key="3">
    <source>
        <dbReference type="PIRSR" id="PIRSR601559-50"/>
    </source>
</evidence>
<evidence type="ECO:0000313" key="6">
    <source>
        <dbReference type="EMBL" id="PWA11776.1"/>
    </source>
</evidence>
<comment type="caution">
    <text evidence="6">The sequence shown here is derived from an EMBL/GenBank/DDBJ whole genome shotgun (WGS) entry which is preliminary data.</text>
</comment>
<feature type="modified residue" description="N6-carboxylysine" evidence="3 5">
    <location>
        <position position="137"/>
    </location>
</feature>
<feature type="binding site" description="via carbamate group" evidence="4">
    <location>
        <position position="137"/>
    </location>
    <ligand>
        <name>Zn(2+)</name>
        <dbReference type="ChEBI" id="CHEBI:29105"/>
        <label>2</label>
    </ligand>
</feature>
<comment type="cofactor">
    <cofactor evidence="4">
        <name>a divalent metal cation</name>
        <dbReference type="ChEBI" id="CHEBI:60240"/>
    </cofactor>
    <text evidence="4">Binds 2 divalent metal cations per subunit.</text>
</comment>
<dbReference type="SUPFAM" id="SSF51556">
    <property type="entry name" value="Metallo-dependent hydrolases"/>
    <property type="match status" value="1"/>
</dbReference>
<gene>
    <name evidence="6" type="ORF">DCC39_09035</name>
</gene>
<feature type="binding site" evidence="4">
    <location>
        <position position="199"/>
    </location>
    <ligand>
        <name>Zn(2+)</name>
        <dbReference type="ChEBI" id="CHEBI:29105"/>
        <label>2</label>
    </ligand>
</feature>
<dbReference type="PIRSF" id="PIRSF016839">
    <property type="entry name" value="PhP"/>
    <property type="match status" value="1"/>
</dbReference>
<proteinExistence type="inferred from homology"/>
<evidence type="ECO:0000256" key="5">
    <source>
        <dbReference type="PROSITE-ProRule" id="PRU00679"/>
    </source>
</evidence>
<dbReference type="Pfam" id="PF02126">
    <property type="entry name" value="PTE"/>
    <property type="match status" value="1"/>
</dbReference>
<feature type="binding site" evidence="4">
    <location>
        <position position="22"/>
    </location>
    <ligand>
        <name>Zn(2+)</name>
        <dbReference type="ChEBI" id="CHEBI:29105"/>
        <label>1</label>
    </ligand>
</feature>
<comment type="similarity">
    <text evidence="5">Belongs to the metallo-dependent hydrolases superfamily. Phosphotriesterase family.</text>
</comment>
<dbReference type="GO" id="GO:0008270">
    <property type="term" value="F:zinc ion binding"/>
    <property type="evidence" value="ECO:0007669"/>
    <property type="project" value="InterPro"/>
</dbReference>
<dbReference type="GO" id="GO:0016788">
    <property type="term" value="F:hydrolase activity, acting on ester bonds"/>
    <property type="evidence" value="ECO:0007669"/>
    <property type="project" value="InterPro"/>
</dbReference>
<sequence>MGMINSITGKLDPSELGCTLVHEHLRTRSESVFAQFPHLYDEENEFQKAVEQVNAAKDRGVQTICDPTVMELGRDIRFMEKVAVATGMQIIAATGIYSYHYIPPHFQNRSIDYMADLFVRDIEVGVQNTSIKAGFLKCATDAQGMTRDVEKVIRAVARAHHKTGVPIMTHSHPASGTGLMQLDILEEEGVNPNNVLIGHCGDTDDVDYILRVIDRGAYVGMDRYGILRMIDTESRNETVIELAKRGYADRMFLSQDYCCTIDWYEPEAVKKVNPDWSFTFIFDKIIPELKRNGVTEEQIHTMMFENIKSWFGGQDGSKTIHTIHDKGSYTEK</sequence>
<dbReference type="PROSITE" id="PS51347">
    <property type="entry name" value="PHOSPHOTRIESTERASE_2"/>
    <property type="match status" value="1"/>
</dbReference>
<feature type="binding site" evidence="4">
    <location>
        <position position="24"/>
    </location>
    <ligand>
        <name>Zn(2+)</name>
        <dbReference type="ChEBI" id="CHEBI:29105"/>
        <label>1</label>
    </ligand>
</feature>
<name>A0A2U1K2N2_9BACI</name>
<feature type="binding site" evidence="4">
    <location>
        <position position="170"/>
    </location>
    <ligand>
        <name>Zn(2+)</name>
        <dbReference type="ChEBI" id="CHEBI:29105"/>
        <label>2</label>
    </ligand>
</feature>
<evidence type="ECO:0000256" key="2">
    <source>
        <dbReference type="ARBA" id="ARBA00022801"/>
    </source>
</evidence>
<dbReference type="InterPro" id="IPR032466">
    <property type="entry name" value="Metal_Hydrolase"/>
</dbReference>
<organism evidence="6 7">
    <name type="scientific">Pueribacillus theae</name>
    <dbReference type="NCBI Taxonomy" id="2171751"/>
    <lineage>
        <taxon>Bacteria</taxon>
        <taxon>Bacillati</taxon>
        <taxon>Bacillota</taxon>
        <taxon>Bacilli</taxon>
        <taxon>Bacillales</taxon>
        <taxon>Bacillaceae</taxon>
        <taxon>Pueribacillus</taxon>
    </lineage>
</organism>
<protein>
    <submittedName>
        <fullName evidence="6">Phosphotriesterase</fullName>
    </submittedName>
</protein>
<evidence type="ECO:0000256" key="4">
    <source>
        <dbReference type="PIRSR" id="PIRSR601559-51"/>
    </source>
</evidence>
<keyword evidence="1 4" id="KW-0479">Metal-binding</keyword>
<keyword evidence="7" id="KW-1185">Reference proteome</keyword>
<dbReference type="PROSITE" id="PS01322">
    <property type="entry name" value="PHOSPHOTRIESTERASE_1"/>
    <property type="match status" value="1"/>
</dbReference>
<dbReference type="PANTHER" id="PTHR10819">
    <property type="entry name" value="PHOSPHOTRIESTERASE-RELATED"/>
    <property type="match status" value="1"/>
</dbReference>
<dbReference type="CDD" id="cd00530">
    <property type="entry name" value="PTE"/>
    <property type="match status" value="1"/>
</dbReference>
<dbReference type="AlphaFoldDB" id="A0A2U1K2N2"/>
<dbReference type="RefSeq" id="WP_116554569.1">
    <property type="nucleotide sequence ID" value="NZ_QCZG01000016.1"/>
</dbReference>
<dbReference type="EMBL" id="QCZG01000016">
    <property type="protein sequence ID" value="PWA11776.1"/>
    <property type="molecule type" value="Genomic_DNA"/>
</dbReference>
<accession>A0A2U1K2N2</accession>
<keyword evidence="2" id="KW-0378">Hydrolase</keyword>
<reference evidence="6 7" key="1">
    <citation type="submission" date="2018-04" db="EMBL/GenBank/DDBJ databases">
        <title>Camelliibacillus theae gen. nov., sp. nov., isolated from Pu'er tea.</title>
        <authorList>
            <person name="Niu L."/>
        </authorList>
    </citation>
    <scope>NUCLEOTIDE SEQUENCE [LARGE SCALE GENOMIC DNA]</scope>
    <source>
        <strain evidence="6 7">T8</strain>
    </source>
</reference>
<dbReference type="InterPro" id="IPR001559">
    <property type="entry name" value="Phosphotriesterase"/>
</dbReference>
<dbReference type="OrthoDB" id="105927at2"/>
<dbReference type="PANTHER" id="PTHR10819:SF3">
    <property type="entry name" value="PHOSPHOTRIESTERASE-RELATED PROTEIN"/>
    <property type="match status" value="1"/>
</dbReference>
<evidence type="ECO:0000256" key="1">
    <source>
        <dbReference type="ARBA" id="ARBA00022723"/>
    </source>
</evidence>
<feature type="binding site" evidence="4">
    <location>
        <position position="256"/>
    </location>
    <ligand>
        <name>Zn(2+)</name>
        <dbReference type="ChEBI" id="CHEBI:29105"/>
        <label>1</label>
    </ligand>
</feature>
<dbReference type="Proteomes" id="UP000245998">
    <property type="component" value="Unassembled WGS sequence"/>
</dbReference>
<feature type="binding site" description="via carbamate group" evidence="4">
    <location>
        <position position="137"/>
    </location>
    <ligand>
        <name>Zn(2+)</name>
        <dbReference type="ChEBI" id="CHEBI:29105"/>
        <label>1</label>
    </ligand>
</feature>
<evidence type="ECO:0000313" key="7">
    <source>
        <dbReference type="Proteomes" id="UP000245998"/>
    </source>
</evidence>
<dbReference type="Gene3D" id="3.20.20.140">
    <property type="entry name" value="Metal-dependent hydrolases"/>
    <property type="match status" value="1"/>
</dbReference>